<dbReference type="STRING" id="1759059.ATE48_18830"/>
<keyword evidence="8 10" id="KW-0472">Membrane</keyword>
<dbReference type="PANTHER" id="PTHR30069">
    <property type="entry name" value="TONB-DEPENDENT OUTER MEMBRANE RECEPTOR"/>
    <property type="match status" value="1"/>
</dbReference>
<accession>A0A1B1AMM1</accession>
<dbReference type="EMBL" id="CP013244">
    <property type="protein sequence ID" value="ANP47803.1"/>
    <property type="molecule type" value="Genomic_DNA"/>
</dbReference>
<dbReference type="Gene3D" id="2.40.170.20">
    <property type="entry name" value="TonB-dependent receptor, beta-barrel domain"/>
    <property type="match status" value="1"/>
</dbReference>
<reference evidence="15 16" key="1">
    <citation type="submission" date="2015-11" db="EMBL/GenBank/DDBJ databases">
        <title>Whole-Genome Sequence of Candidatus Oderbacter manganicum from the National Park Lower Oder Valley, Germany.</title>
        <authorList>
            <person name="Braun B."/>
            <person name="Liere K."/>
            <person name="Szewzyk U."/>
        </authorList>
    </citation>
    <scope>NUCLEOTIDE SEQUENCE [LARGE SCALE GENOMIC DNA]</scope>
    <source>
        <strain evidence="15 16">OTSz_A_272</strain>
    </source>
</reference>
<dbReference type="InterPro" id="IPR037066">
    <property type="entry name" value="Plug_dom_sf"/>
</dbReference>
<dbReference type="PROSITE" id="PS52016">
    <property type="entry name" value="TONB_DEPENDENT_REC_3"/>
    <property type="match status" value="1"/>
</dbReference>
<keyword evidence="16" id="KW-1185">Reference proteome</keyword>
<evidence type="ECO:0000256" key="4">
    <source>
        <dbReference type="ARBA" id="ARBA00022692"/>
    </source>
</evidence>
<evidence type="ECO:0000256" key="3">
    <source>
        <dbReference type="ARBA" id="ARBA00022452"/>
    </source>
</evidence>
<dbReference type="Pfam" id="PF07715">
    <property type="entry name" value="Plug"/>
    <property type="match status" value="1"/>
</dbReference>
<dbReference type="SUPFAM" id="SSF56935">
    <property type="entry name" value="Porins"/>
    <property type="match status" value="1"/>
</dbReference>
<dbReference type="FunCoup" id="A0A1B1AMM1">
    <property type="interactions" value="82"/>
</dbReference>
<keyword evidence="7 11" id="KW-0798">TonB box</keyword>
<gene>
    <name evidence="15" type="ORF">ATE48_18830</name>
</gene>
<dbReference type="RefSeq" id="WP_066774274.1">
    <property type="nucleotide sequence ID" value="NZ_CP013244.1"/>
</dbReference>
<evidence type="ECO:0000256" key="7">
    <source>
        <dbReference type="ARBA" id="ARBA00023077"/>
    </source>
</evidence>
<keyword evidence="6" id="KW-0406">Ion transport</keyword>
<dbReference type="AlphaFoldDB" id="A0A1B1AMM1"/>
<name>A0A1B1AMM1_9PROT</name>
<keyword evidence="9 10" id="KW-0998">Cell outer membrane</keyword>
<evidence type="ECO:0000256" key="9">
    <source>
        <dbReference type="ARBA" id="ARBA00023237"/>
    </source>
</evidence>
<evidence type="ECO:0000313" key="15">
    <source>
        <dbReference type="EMBL" id="ANP47803.1"/>
    </source>
</evidence>
<dbReference type="InterPro" id="IPR000531">
    <property type="entry name" value="Beta-barrel_TonB"/>
</dbReference>
<evidence type="ECO:0000256" key="1">
    <source>
        <dbReference type="ARBA" id="ARBA00004571"/>
    </source>
</evidence>
<evidence type="ECO:0000259" key="13">
    <source>
        <dbReference type="Pfam" id="PF00593"/>
    </source>
</evidence>
<keyword evidence="2 10" id="KW-0813">Transport</keyword>
<dbReference type="Pfam" id="PF00593">
    <property type="entry name" value="TonB_dep_Rec_b-barrel"/>
    <property type="match status" value="1"/>
</dbReference>
<evidence type="ECO:0000256" key="12">
    <source>
        <dbReference type="SAM" id="SignalP"/>
    </source>
</evidence>
<dbReference type="OrthoDB" id="9796221at2"/>
<dbReference type="InterPro" id="IPR036942">
    <property type="entry name" value="Beta-barrel_TonB_sf"/>
</dbReference>
<comment type="similarity">
    <text evidence="10 11">Belongs to the TonB-dependent receptor family.</text>
</comment>
<feature type="domain" description="TonB-dependent receptor-like beta-barrel" evidence="13">
    <location>
        <begin position="199"/>
        <end position="603"/>
    </location>
</feature>
<evidence type="ECO:0000259" key="14">
    <source>
        <dbReference type="Pfam" id="PF07715"/>
    </source>
</evidence>
<dbReference type="KEGG" id="cbot:ATE48_18830"/>
<dbReference type="Proteomes" id="UP000092498">
    <property type="component" value="Chromosome"/>
</dbReference>
<keyword evidence="3 10" id="KW-1134">Transmembrane beta strand</keyword>
<dbReference type="Gene3D" id="2.170.130.10">
    <property type="entry name" value="TonB-dependent receptor, plug domain"/>
    <property type="match status" value="1"/>
</dbReference>
<organism evidence="15 16">
    <name type="scientific">Candidatus Viadribacter manganicus</name>
    <dbReference type="NCBI Taxonomy" id="1759059"/>
    <lineage>
        <taxon>Bacteria</taxon>
        <taxon>Pseudomonadati</taxon>
        <taxon>Pseudomonadota</taxon>
        <taxon>Alphaproteobacteria</taxon>
        <taxon>Hyphomonadales</taxon>
        <taxon>Hyphomonadaceae</taxon>
        <taxon>Candidatus Viadribacter</taxon>
    </lineage>
</organism>
<evidence type="ECO:0000256" key="8">
    <source>
        <dbReference type="ARBA" id="ARBA00023136"/>
    </source>
</evidence>
<evidence type="ECO:0000256" key="10">
    <source>
        <dbReference type="PROSITE-ProRule" id="PRU01360"/>
    </source>
</evidence>
<dbReference type="GO" id="GO:0009279">
    <property type="term" value="C:cell outer membrane"/>
    <property type="evidence" value="ECO:0007669"/>
    <property type="project" value="UniProtKB-SubCell"/>
</dbReference>
<comment type="subcellular location">
    <subcellularLocation>
        <location evidence="1 10">Cell outer membrane</location>
        <topology evidence="1 10">Multi-pass membrane protein</topology>
    </subcellularLocation>
</comment>
<feature type="chain" id="PRO_5008519045" description="TonB-dependent receptor" evidence="12">
    <location>
        <begin position="23"/>
        <end position="631"/>
    </location>
</feature>
<evidence type="ECO:0000313" key="16">
    <source>
        <dbReference type="Proteomes" id="UP000092498"/>
    </source>
</evidence>
<dbReference type="GO" id="GO:0006811">
    <property type="term" value="P:monoatomic ion transport"/>
    <property type="evidence" value="ECO:0007669"/>
    <property type="project" value="UniProtKB-KW"/>
</dbReference>
<keyword evidence="4 10" id="KW-0812">Transmembrane</keyword>
<evidence type="ECO:0000256" key="11">
    <source>
        <dbReference type="RuleBase" id="RU003357"/>
    </source>
</evidence>
<dbReference type="GO" id="GO:0015889">
    <property type="term" value="P:cobalamin transport"/>
    <property type="evidence" value="ECO:0007669"/>
    <property type="project" value="TreeGrafter"/>
</dbReference>
<protein>
    <recommendedName>
        <fullName evidence="17">TonB-dependent receptor</fullName>
    </recommendedName>
</protein>
<dbReference type="PANTHER" id="PTHR30069:SF53">
    <property type="entry name" value="COLICIN I RECEPTOR-RELATED"/>
    <property type="match status" value="1"/>
</dbReference>
<feature type="domain" description="TonB-dependent receptor plug" evidence="14">
    <location>
        <begin position="40"/>
        <end position="147"/>
    </location>
</feature>
<evidence type="ECO:0008006" key="17">
    <source>
        <dbReference type="Google" id="ProtNLM"/>
    </source>
</evidence>
<dbReference type="InParanoid" id="A0A1B1AMM1"/>
<sequence>MRYLYKPALFAAASFLALPACAEEADDLVITATRLPSHAETLPADVKVIDIEQAQSRGIDTIAEALAEAPGLNVSQSGGAGQQASLFSGGANSNHTLVLFDGMRLNDPSTPGSSFDAGQDTLGALLRIEVVQGPMSAVYGSDAIGGVVNILPRHGGADPLNGQLDVWGGSFNTLAAAAGINGTLGSLRYAITGEGYASDGYDLVPERMATRTGDADGAESSTFTGVFDLDVTDGFALDLLVRHRAARADFDAFEYESAFPFREFRTDDRDIEISQNDLTVARLGATWRFSDALSLRGTGGTLAQEREERNGGVITSAYEGERGFADLTLDWVTENAALAIGIETQTEKVNIDQGFTTVIAEQDHGGVFVTAQGDLNNLTLTAAARVDDFDGFGAETTWRTGASLDVTDQVRLYASYGTSFRAPTLYERFIYFGDPNLNPERGAAWEVGGDARFVAFGEGDGIVLGLIYRNAEIEELIDFNSFFSYANIDQANIDSAEARVAFRPASWLTARLSYVYTDAQDASTGTRLLRRPQDVWNASLDFEEGAISGQVGWRRVGERSDQIYGDNGFYAGVGITPAYNVFRASAAWNFATGAQIYLAADNLTDEAYEPVDGFAGAPRNVTIGIRLRPGN</sequence>
<proteinExistence type="inferred from homology"/>
<evidence type="ECO:0000256" key="6">
    <source>
        <dbReference type="ARBA" id="ARBA00023065"/>
    </source>
</evidence>
<dbReference type="InterPro" id="IPR039426">
    <property type="entry name" value="TonB-dep_rcpt-like"/>
</dbReference>
<evidence type="ECO:0000256" key="2">
    <source>
        <dbReference type="ARBA" id="ARBA00022448"/>
    </source>
</evidence>
<evidence type="ECO:0000256" key="5">
    <source>
        <dbReference type="ARBA" id="ARBA00022729"/>
    </source>
</evidence>
<keyword evidence="5 12" id="KW-0732">Signal</keyword>
<dbReference type="InterPro" id="IPR012910">
    <property type="entry name" value="Plug_dom"/>
</dbReference>
<dbReference type="CDD" id="cd01347">
    <property type="entry name" value="ligand_gated_channel"/>
    <property type="match status" value="1"/>
</dbReference>
<feature type="signal peptide" evidence="12">
    <location>
        <begin position="1"/>
        <end position="22"/>
    </location>
</feature>